<feature type="transmembrane region" description="Helical" evidence="4">
    <location>
        <begin position="264"/>
        <end position="281"/>
    </location>
</feature>
<evidence type="ECO:0000313" key="7">
    <source>
        <dbReference type="Proteomes" id="UP000501727"/>
    </source>
</evidence>
<dbReference type="InterPro" id="IPR036388">
    <property type="entry name" value="WH-like_DNA-bd_sf"/>
</dbReference>
<evidence type="ECO:0000256" key="1">
    <source>
        <dbReference type="ARBA" id="ARBA00023015"/>
    </source>
</evidence>
<keyword evidence="3" id="KW-0804">Transcription</keyword>
<reference evidence="7" key="1">
    <citation type="journal article" date="2020" name="Microbiol. Resour. Announc.">
        <title>Complete Genome Sequence of Adlercreutzia sp. Strain 8CFCBH1, a Potent Producer of Equol, Isolated from Healthy Japanese Feces.</title>
        <authorList>
            <person name="Ogata Y."/>
            <person name="Sakamoto M."/>
            <person name="Ohkuma M."/>
            <person name="Hattori M."/>
            <person name="Suda W."/>
        </authorList>
    </citation>
    <scope>NUCLEOTIDE SEQUENCE [LARGE SCALE GENOMIC DNA]</scope>
    <source>
        <strain evidence="7">8CFCBH1</strain>
    </source>
</reference>
<sequence length="466" mass="50006">MRGLKMPPWWLLGIGFTHVQILSQYAGSGLFHGMAGLPVSTDVAWFVGMGANILVLLACGAVFRGPRLDRLKRLLAPSIILNIVGFLLSVWPTGVTANDDPVALLGAIALGMGQAIMFLLWADVFNRAKIEEAEIALPLSSLVVLAYAVVVPLLPASLNGIPMLVAPLASGATLYLSFQRLPVAQACEKAVAIEGSRPHSMVKELARIAVPLAVFYLVVSWNGLLSQFEMTGERSLPEIIGSLAGVLCIVVFVLFSLKIDFAALFRWLCPLATLALILNFWKSPASAMAVCSISSVLDITIWIVTYLYSSRMARRDYGTSLTRIAVLLAVSHGGATVGNILAVAVLADLAQQEAMPQSISLVLVCLLVATTMVVVGRPALRVAADWRNEDGAAAPNMSARCKAISEQHGLTARELDVLLLLAAGRSQPYICDYLVLSKSTVSTHVSHIYQKLSVHSRQELLDLVSE</sequence>
<keyword evidence="7" id="KW-1185">Reference proteome</keyword>
<keyword evidence="4" id="KW-0472">Membrane</keyword>
<feature type="transmembrane region" description="Helical" evidence="4">
    <location>
        <begin position="9"/>
        <end position="31"/>
    </location>
</feature>
<dbReference type="Pfam" id="PF00196">
    <property type="entry name" value="GerE"/>
    <property type="match status" value="1"/>
</dbReference>
<name>A0A6F8SH08_9ACTN</name>
<feature type="transmembrane region" description="Helical" evidence="4">
    <location>
        <begin position="135"/>
        <end position="154"/>
    </location>
</feature>
<organism evidence="6 7">
    <name type="scientific">Adlercreutzia hattorii</name>
    <dbReference type="NCBI Taxonomy" id="2707299"/>
    <lineage>
        <taxon>Bacteria</taxon>
        <taxon>Bacillati</taxon>
        <taxon>Actinomycetota</taxon>
        <taxon>Coriobacteriia</taxon>
        <taxon>Eggerthellales</taxon>
        <taxon>Eggerthellaceae</taxon>
        <taxon>Adlercreutzia</taxon>
    </lineage>
</organism>
<evidence type="ECO:0000313" key="6">
    <source>
        <dbReference type="EMBL" id="BCA87432.1"/>
    </source>
</evidence>
<accession>A0A6F8SH08</accession>
<dbReference type="GO" id="GO:0006355">
    <property type="term" value="P:regulation of DNA-templated transcription"/>
    <property type="evidence" value="ECO:0007669"/>
    <property type="project" value="InterPro"/>
</dbReference>
<dbReference type="CDD" id="cd06170">
    <property type="entry name" value="LuxR_C_like"/>
    <property type="match status" value="1"/>
</dbReference>
<dbReference type="PANTHER" id="PTHR44688">
    <property type="entry name" value="DNA-BINDING TRANSCRIPTIONAL ACTIVATOR DEVR_DOSR"/>
    <property type="match status" value="1"/>
</dbReference>
<keyword evidence="4" id="KW-0812">Transmembrane</keyword>
<keyword evidence="4" id="KW-1133">Transmembrane helix</keyword>
<dbReference type="KEGG" id="ahat:ADCFC_00510"/>
<dbReference type="RefSeq" id="WP_147272672.1">
    <property type="nucleotide sequence ID" value="NZ_AP022829.1"/>
</dbReference>
<feature type="transmembrane region" description="Helical" evidence="4">
    <location>
        <begin position="43"/>
        <end position="62"/>
    </location>
</feature>
<feature type="transmembrane region" description="Helical" evidence="4">
    <location>
        <begin position="74"/>
        <end position="91"/>
    </location>
</feature>
<evidence type="ECO:0000259" key="5">
    <source>
        <dbReference type="PROSITE" id="PS50043"/>
    </source>
</evidence>
<feature type="transmembrane region" description="Helical" evidence="4">
    <location>
        <begin position="103"/>
        <end position="123"/>
    </location>
</feature>
<evidence type="ECO:0000256" key="2">
    <source>
        <dbReference type="ARBA" id="ARBA00023125"/>
    </source>
</evidence>
<feature type="transmembrane region" description="Helical" evidence="4">
    <location>
        <begin position="205"/>
        <end position="224"/>
    </location>
</feature>
<reference evidence="7" key="2">
    <citation type="submission" date="2020-03" db="EMBL/GenBank/DDBJ databases">
        <title>Complete Genome Sequence of Adlercreutzia sp. strain 8CFCBH1 Producing Equol, Isolated from Healthy Japanese Feces.</title>
        <authorList>
            <person name="Ogata Y."/>
            <person name="Sakamoto M."/>
            <person name="Ohkuma M."/>
            <person name="Hattori M."/>
            <person name="Suda W."/>
        </authorList>
    </citation>
    <scope>NUCLEOTIDE SEQUENCE [LARGE SCALE GENOMIC DNA]</scope>
    <source>
        <strain evidence="7">8CFCBH1</strain>
    </source>
</reference>
<dbReference type="EMBL" id="AP022829">
    <property type="protein sequence ID" value="BCA87432.1"/>
    <property type="molecule type" value="Genomic_DNA"/>
</dbReference>
<gene>
    <name evidence="6" type="ORF">ADCFC_23820</name>
</gene>
<feature type="transmembrane region" description="Helical" evidence="4">
    <location>
        <begin position="239"/>
        <end position="257"/>
    </location>
</feature>
<dbReference type="PANTHER" id="PTHR44688:SF16">
    <property type="entry name" value="DNA-BINDING TRANSCRIPTIONAL ACTIVATOR DEVR_DOSR"/>
    <property type="match status" value="1"/>
</dbReference>
<dbReference type="InterPro" id="IPR000792">
    <property type="entry name" value="Tscrpt_reg_LuxR_C"/>
</dbReference>
<feature type="transmembrane region" description="Helical" evidence="4">
    <location>
        <begin position="160"/>
        <end position="178"/>
    </location>
</feature>
<dbReference type="SMART" id="SM00421">
    <property type="entry name" value="HTH_LUXR"/>
    <property type="match status" value="1"/>
</dbReference>
<dbReference type="AlphaFoldDB" id="A0A6F8SH08"/>
<dbReference type="Proteomes" id="UP000501727">
    <property type="component" value="Chromosome"/>
</dbReference>
<feature type="transmembrane region" description="Helical" evidence="4">
    <location>
        <begin position="321"/>
        <end position="347"/>
    </location>
</feature>
<feature type="domain" description="HTH luxR-type" evidence="5">
    <location>
        <begin position="403"/>
        <end position="466"/>
    </location>
</feature>
<dbReference type="GO" id="GO:0003677">
    <property type="term" value="F:DNA binding"/>
    <property type="evidence" value="ECO:0007669"/>
    <property type="project" value="UniProtKB-KW"/>
</dbReference>
<evidence type="ECO:0000256" key="4">
    <source>
        <dbReference type="SAM" id="Phobius"/>
    </source>
</evidence>
<keyword evidence="2" id="KW-0238">DNA-binding</keyword>
<dbReference type="InterPro" id="IPR016032">
    <property type="entry name" value="Sig_transdc_resp-reg_C-effctor"/>
</dbReference>
<evidence type="ECO:0000256" key="3">
    <source>
        <dbReference type="ARBA" id="ARBA00023163"/>
    </source>
</evidence>
<feature type="transmembrane region" description="Helical" evidence="4">
    <location>
        <begin position="359"/>
        <end position="380"/>
    </location>
</feature>
<dbReference type="PROSITE" id="PS50043">
    <property type="entry name" value="HTH_LUXR_2"/>
    <property type="match status" value="1"/>
</dbReference>
<proteinExistence type="predicted"/>
<keyword evidence="1" id="KW-0805">Transcription regulation</keyword>
<feature type="transmembrane region" description="Helical" evidence="4">
    <location>
        <begin position="287"/>
        <end position="309"/>
    </location>
</feature>
<dbReference type="SUPFAM" id="SSF46894">
    <property type="entry name" value="C-terminal effector domain of the bipartite response regulators"/>
    <property type="match status" value="1"/>
</dbReference>
<protein>
    <recommendedName>
        <fullName evidence="5">HTH luxR-type domain-containing protein</fullName>
    </recommendedName>
</protein>
<dbReference type="Gene3D" id="1.10.10.10">
    <property type="entry name" value="Winged helix-like DNA-binding domain superfamily/Winged helix DNA-binding domain"/>
    <property type="match status" value="1"/>
</dbReference>
<dbReference type="PRINTS" id="PR00038">
    <property type="entry name" value="HTHLUXR"/>
</dbReference>